<comment type="caution">
    <text evidence="2">The sequence shown here is derived from an EMBL/GenBank/DDBJ whole genome shotgun (WGS) entry which is preliminary data.</text>
</comment>
<proteinExistence type="predicted"/>
<reference evidence="2" key="1">
    <citation type="submission" date="2021-07" db="EMBL/GenBank/DDBJ databases">
        <authorList>
            <person name="Fernandez M."/>
            <person name="Pereira P."/>
            <person name="Torres Tejerizo G.A."/>
            <person name="Gonzalez P."/>
            <person name="Agostini E."/>
        </authorList>
    </citation>
    <scope>NUCLEOTIDE SEQUENCE</scope>
    <source>
        <strain evidence="2">SFC 500-1A</strain>
    </source>
</reference>
<evidence type="ECO:0000256" key="1">
    <source>
        <dbReference type="SAM" id="Phobius"/>
    </source>
</evidence>
<dbReference type="EMBL" id="JAHWXT010000005">
    <property type="protein sequence ID" value="MCF0265820.1"/>
    <property type="molecule type" value="Genomic_DNA"/>
</dbReference>
<dbReference type="Proteomes" id="UP000887320">
    <property type="component" value="Unassembled WGS sequence"/>
</dbReference>
<accession>A0A8X8KG81</accession>
<evidence type="ECO:0000313" key="3">
    <source>
        <dbReference type="Proteomes" id="UP000887320"/>
    </source>
</evidence>
<keyword evidence="1" id="KW-0472">Membrane</keyword>
<sequence>MKKLIIYLFTAFLLISSISSLFYGLDLFETYHSKGKETPDKIYSVSLNNHGSVHYVSKEQNNRINSFFYIAVISFIFSAGGLAWIQKNKVGGI</sequence>
<keyword evidence="1" id="KW-0812">Transmembrane</keyword>
<protein>
    <submittedName>
        <fullName evidence="2">Uncharacterized protein</fullName>
    </submittedName>
</protein>
<dbReference type="RefSeq" id="WP_105714112.1">
    <property type="nucleotide sequence ID" value="NZ_BKVV01000104.1"/>
</dbReference>
<evidence type="ECO:0000313" key="2">
    <source>
        <dbReference type="EMBL" id="MCF0265820.1"/>
    </source>
</evidence>
<keyword evidence="1" id="KW-1133">Transmembrane helix</keyword>
<dbReference type="AlphaFoldDB" id="A0A8X8KG81"/>
<organism evidence="2 3">
    <name type="scientific">Acinetobacter guillouiae</name>
    <name type="common">Acinetobacter genomosp. 11</name>
    <dbReference type="NCBI Taxonomy" id="106649"/>
    <lineage>
        <taxon>Bacteria</taxon>
        <taxon>Pseudomonadati</taxon>
        <taxon>Pseudomonadota</taxon>
        <taxon>Gammaproteobacteria</taxon>
        <taxon>Moraxellales</taxon>
        <taxon>Moraxellaceae</taxon>
        <taxon>Acinetobacter</taxon>
    </lineage>
</organism>
<name>A0A8X8KG81_ACIGI</name>
<feature type="transmembrane region" description="Helical" evidence="1">
    <location>
        <begin position="67"/>
        <end position="85"/>
    </location>
</feature>
<gene>
    <name evidence="2" type="ORF">KW868_15335</name>
</gene>